<feature type="region of interest" description="Disordered" evidence="5">
    <location>
        <begin position="142"/>
        <end position="177"/>
    </location>
</feature>
<sequence length="273" mass="30078">MNGSTEQSASLPPHFSESVCRASQSDALVVSDTSHSPLLLPFAYIVCEQRHHNTQTMQAAQEASLCWQLSPIEGERHYRRILPLRHKQQYSAIHHNVDRQLQAVFLTWLPKDSSSGMGCSSGRQPPVSVLHPDLDFANISEANTLPQDSDNQNQSLNSYGEEVEGEDGLGRGHARPPESLHTLERLAQATGGTEKSWYRCVFPFGVISLVIGMAGTGVTFNFNTLPQTKVVSVALLCLGVVMLLMAAVCWRAHRLRKRKKKEGGFFTADPGTL</sequence>
<dbReference type="PANTHER" id="PTHR16100">
    <property type="entry name" value="PHOSPHOINOSITIDE-INTERACTING PROTEIN FAMILY MEMBER"/>
    <property type="match status" value="1"/>
</dbReference>
<dbReference type="InterPro" id="IPR032536">
    <property type="entry name" value="TMEM100"/>
</dbReference>
<keyword evidence="8" id="KW-1185">Reference proteome</keyword>
<keyword evidence="3 6" id="KW-1133">Transmembrane helix</keyword>
<dbReference type="PANTHER" id="PTHR16100:SF5">
    <property type="entry name" value="TRANSMEMBRANE PROTEIN 100"/>
    <property type="match status" value="1"/>
</dbReference>
<dbReference type="EMBL" id="JAHRIO010091826">
    <property type="protein sequence ID" value="MEQ2188958.1"/>
    <property type="molecule type" value="Genomic_DNA"/>
</dbReference>
<evidence type="ECO:0008006" key="9">
    <source>
        <dbReference type="Google" id="ProtNLM"/>
    </source>
</evidence>
<evidence type="ECO:0000256" key="4">
    <source>
        <dbReference type="ARBA" id="ARBA00023136"/>
    </source>
</evidence>
<gene>
    <name evidence="7" type="ORF">GOODEAATRI_020211</name>
</gene>
<proteinExistence type="predicted"/>
<dbReference type="Pfam" id="PF16311">
    <property type="entry name" value="TMEM100"/>
    <property type="match status" value="1"/>
</dbReference>
<organism evidence="7 8">
    <name type="scientific">Goodea atripinnis</name>
    <dbReference type="NCBI Taxonomy" id="208336"/>
    <lineage>
        <taxon>Eukaryota</taxon>
        <taxon>Metazoa</taxon>
        <taxon>Chordata</taxon>
        <taxon>Craniata</taxon>
        <taxon>Vertebrata</taxon>
        <taxon>Euteleostomi</taxon>
        <taxon>Actinopterygii</taxon>
        <taxon>Neopterygii</taxon>
        <taxon>Teleostei</taxon>
        <taxon>Neoteleostei</taxon>
        <taxon>Acanthomorphata</taxon>
        <taxon>Ovalentaria</taxon>
        <taxon>Atherinomorphae</taxon>
        <taxon>Cyprinodontiformes</taxon>
        <taxon>Goodeidae</taxon>
        <taxon>Goodea</taxon>
    </lineage>
</organism>
<evidence type="ECO:0000256" key="1">
    <source>
        <dbReference type="ARBA" id="ARBA00004141"/>
    </source>
</evidence>
<evidence type="ECO:0000313" key="8">
    <source>
        <dbReference type="Proteomes" id="UP001476798"/>
    </source>
</evidence>
<protein>
    <recommendedName>
        <fullName evidence="9">Transmembrane protein 100</fullName>
    </recommendedName>
</protein>
<evidence type="ECO:0000256" key="3">
    <source>
        <dbReference type="ARBA" id="ARBA00022989"/>
    </source>
</evidence>
<evidence type="ECO:0000313" key="7">
    <source>
        <dbReference type="EMBL" id="MEQ2188958.1"/>
    </source>
</evidence>
<evidence type="ECO:0000256" key="2">
    <source>
        <dbReference type="ARBA" id="ARBA00022692"/>
    </source>
</evidence>
<dbReference type="Proteomes" id="UP001476798">
    <property type="component" value="Unassembled WGS sequence"/>
</dbReference>
<keyword evidence="4 6" id="KW-0472">Membrane</keyword>
<evidence type="ECO:0000256" key="5">
    <source>
        <dbReference type="SAM" id="MobiDB-lite"/>
    </source>
</evidence>
<reference evidence="7 8" key="1">
    <citation type="submission" date="2021-06" db="EMBL/GenBank/DDBJ databases">
        <authorList>
            <person name="Palmer J.M."/>
        </authorList>
    </citation>
    <scope>NUCLEOTIDE SEQUENCE [LARGE SCALE GENOMIC DNA]</scope>
    <source>
        <strain evidence="7 8">GA_2019</strain>
        <tissue evidence="7">Muscle</tissue>
    </source>
</reference>
<feature type="transmembrane region" description="Helical" evidence="6">
    <location>
        <begin position="230"/>
        <end position="250"/>
    </location>
</feature>
<comment type="caution">
    <text evidence="7">The sequence shown here is derived from an EMBL/GenBank/DDBJ whole genome shotgun (WGS) entry which is preliminary data.</text>
</comment>
<name>A0ABV0PZK2_9TELE</name>
<keyword evidence="2 6" id="KW-0812">Transmembrane</keyword>
<comment type="subcellular location">
    <subcellularLocation>
        <location evidence="1">Membrane</location>
        <topology evidence="1">Multi-pass membrane protein</topology>
    </subcellularLocation>
</comment>
<accession>A0ABV0PZK2</accession>
<feature type="compositionally biased region" description="Polar residues" evidence="5">
    <location>
        <begin position="142"/>
        <end position="158"/>
    </location>
</feature>
<evidence type="ECO:0000256" key="6">
    <source>
        <dbReference type="SAM" id="Phobius"/>
    </source>
</evidence>
<feature type="transmembrane region" description="Helical" evidence="6">
    <location>
        <begin position="200"/>
        <end position="218"/>
    </location>
</feature>